<feature type="compositionally biased region" description="Basic residues" evidence="1">
    <location>
        <begin position="70"/>
        <end position="87"/>
    </location>
</feature>
<evidence type="ECO:0000256" key="1">
    <source>
        <dbReference type="SAM" id="MobiDB-lite"/>
    </source>
</evidence>
<evidence type="ECO:0000313" key="3">
    <source>
        <dbReference type="WBParaSite" id="PTRK_0001717700.1"/>
    </source>
</evidence>
<organism evidence="2 3">
    <name type="scientific">Parastrongyloides trichosuri</name>
    <name type="common">Possum-specific nematode worm</name>
    <dbReference type="NCBI Taxonomy" id="131310"/>
    <lineage>
        <taxon>Eukaryota</taxon>
        <taxon>Metazoa</taxon>
        <taxon>Ecdysozoa</taxon>
        <taxon>Nematoda</taxon>
        <taxon>Chromadorea</taxon>
        <taxon>Rhabditida</taxon>
        <taxon>Tylenchina</taxon>
        <taxon>Panagrolaimomorpha</taxon>
        <taxon>Strongyloidoidea</taxon>
        <taxon>Strongyloididae</taxon>
        <taxon>Parastrongyloides</taxon>
    </lineage>
</organism>
<dbReference type="WBParaSite" id="PTRK_0001717700.1">
    <property type="protein sequence ID" value="PTRK_0001717700.1"/>
    <property type="gene ID" value="PTRK_0001717700"/>
</dbReference>
<feature type="region of interest" description="Disordered" evidence="1">
    <location>
        <begin position="47"/>
        <end position="104"/>
    </location>
</feature>
<feature type="region of interest" description="Disordered" evidence="1">
    <location>
        <begin position="1"/>
        <end position="35"/>
    </location>
</feature>
<dbReference type="Proteomes" id="UP000038045">
    <property type="component" value="Unplaced"/>
</dbReference>
<sequence length="104" mass="11753">TRRGRPSATGRAAFALYDHDRSPRPRNPACHQRPAGRFLPVAEAARHVAGGVHRGHRTDRRAGTAGLDQRRRRHPVHRHRGGGRRRAQHGDRGRDRRPDAPHAR</sequence>
<feature type="compositionally biased region" description="Basic and acidic residues" evidence="1">
    <location>
        <begin position="88"/>
        <end position="104"/>
    </location>
</feature>
<accession>A0A0N5A5X8</accession>
<reference evidence="3" key="1">
    <citation type="submission" date="2016-03" db="UniProtKB">
        <authorList>
            <consortium name="WormBaseParasite"/>
        </authorList>
    </citation>
    <scope>IDENTIFICATION</scope>
</reference>
<keyword evidence="2" id="KW-1185">Reference proteome</keyword>
<proteinExistence type="predicted"/>
<dbReference type="AlphaFoldDB" id="A0A0N5A5X8"/>
<protein>
    <submittedName>
        <fullName evidence="3">NADH-ubiquinone oxidoreductase chain J</fullName>
    </submittedName>
</protein>
<name>A0A0N5A5X8_PARTI</name>
<evidence type="ECO:0000313" key="2">
    <source>
        <dbReference type="Proteomes" id="UP000038045"/>
    </source>
</evidence>